<accession>A0A1H0ZBN1</accession>
<dbReference type="InterPro" id="IPR003352">
    <property type="entry name" value="PTS_EIIC"/>
</dbReference>
<keyword evidence="7 12" id="KW-0812">Transmembrane</keyword>
<keyword evidence="9 12" id="KW-1133">Transmembrane helix</keyword>
<feature type="transmembrane region" description="Helical" evidence="12">
    <location>
        <begin position="86"/>
        <end position="105"/>
    </location>
</feature>
<gene>
    <name evidence="15" type="ORF">SAMN04487752_1427</name>
</gene>
<dbReference type="EMBL" id="FNJW01000008">
    <property type="protein sequence ID" value="SDQ24828.1"/>
    <property type="molecule type" value="Genomic_DNA"/>
</dbReference>
<evidence type="ECO:0000313" key="15">
    <source>
        <dbReference type="EMBL" id="SDQ24828.1"/>
    </source>
</evidence>
<keyword evidence="6" id="KW-0598">Phosphotransferase system</keyword>
<feature type="transmembrane region" description="Helical" evidence="12">
    <location>
        <begin position="57"/>
        <end position="79"/>
    </location>
</feature>
<feature type="domain" description="PTS EIIB type-1" evidence="13">
    <location>
        <begin position="448"/>
        <end position="530"/>
    </location>
</feature>
<keyword evidence="10 12" id="KW-0472">Membrane</keyword>
<dbReference type="NCBIfam" id="TIGR00826">
    <property type="entry name" value="EIIB_glc"/>
    <property type="match status" value="1"/>
</dbReference>
<dbReference type="GO" id="GO:0005886">
    <property type="term" value="C:plasma membrane"/>
    <property type="evidence" value="ECO:0007669"/>
    <property type="project" value="UniProtKB-SubCell"/>
</dbReference>
<dbReference type="SUPFAM" id="SSF55604">
    <property type="entry name" value="Glucose permease domain IIB"/>
    <property type="match status" value="1"/>
</dbReference>
<dbReference type="InterPro" id="IPR010975">
    <property type="entry name" value="PTS_IIBC_a_glc"/>
</dbReference>
<dbReference type="PANTHER" id="PTHR30009:SF12">
    <property type="entry name" value="PHOSPHOTRANSFERASE IIC COMPONENT GLVC"/>
    <property type="match status" value="1"/>
</dbReference>
<evidence type="ECO:0000256" key="7">
    <source>
        <dbReference type="ARBA" id="ARBA00022692"/>
    </source>
</evidence>
<feature type="transmembrane region" description="Helical" evidence="12">
    <location>
        <begin position="274"/>
        <end position="295"/>
    </location>
</feature>
<feature type="transmembrane region" description="Helical" evidence="12">
    <location>
        <begin position="357"/>
        <end position="378"/>
    </location>
</feature>
<feature type="transmembrane region" description="Helical" evidence="12">
    <location>
        <begin position="199"/>
        <end position="221"/>
    </location>
</feature>
<feature type="transmembrane region" description="Helical" evidence="12">
    <location>
        <begin position="173"/>
        <end position="193"/>
    </location>
</feature>
<dbReference type="AlphaFoldDB" id="A0A1H0ZBN1"/>
<dbReference type="InterPro" id="IPR018113">
    <property type="entry name" value="PTrfase_EIIB_Cys"/>
</dbReference>
<proteinExistence type="predicted"/>
<feature type="active site" description="Phosphocysteine intermediate; for EIIB activity" evidence="11">
    <location>
        <position position="470"/>
    </location>
</feature>
<dbReference type="InterPro" id="IPR001996">
    <property type="entry name" value="PTS_IIB_1"/>
</dbReference>
<evidence type="ECO:0000256" key="2">
    <source>
        <dbReference type="ARBA" id="ARBA00022448"/>
    </source>
</evidence>
<dbReference type="PROSITE" id="PS51098">
    <property type="entry name" value="PTS_EIIB_TYPE_1"/>
    <property type="match status" value="1"/>
</dbReference>
<dbReference type="InterPro" id="IPR036878">
    <property type="entry name" value="Glu_permease_IIB"/>
</dbReference>
<organism evidence="15 16">
    <name type="scientific">Carnobacterium viridans</name>
    <dbReference type="NCBI Taxonomy" id="174587"/>
    <lineage>
        <taxon>Bacteria</taxon>
        <taxon>Bacillati</taxon>
        <taxon>Bacillota</taxon>
        <taxon>Bacilli</taxon>
        <taxon>Lactobacillales</taxon>
        <taxon>Carnobacteriaceae</taxon>
        <taxon>Carnobacterium</taxon>
    </lineage>
</organism>
<evidence type="ECO:0000256" key="3">
    <source>
        <dbReference type="ARBA" id="ARBA00022475"/>
    </source>
</evidence>
<evidence type="ECO:0000256" key="5">
    <source>
        <dbReference type="ARBA" id="ARBA00022679"/>
    </source>
</evidence>
<dbReference type="GO" id="GO:0090563">
    <property type="term" value="F:protein-phosphocysteine-sugar phosphotransferase activity"/>
    <property type="evidence" value="ECO:0007669"/>
    <property type="project" value="TreeGrafter"/>
</dbReference>
<dbReference type="RefSeq" id="WP_089976541.1">
    <property type="nucleotide sequence ID" value="NZ_CP084916.1"/>
</dbReference>
<dbReference type="InterPro" id="IPR050429">
    <property type="entry name" value="PTS_Glucose_EIICBA"/>
</dbReference>
<keyword evidence="5" id="KW-0808">Transferase</keyword>
<dbReference type="NCBIfam" id="TIGR02005">
    <property type="entry name" value="PTS-IIBC-alpha"/>
    <property type="match status" value="1"/>
</dbReference>
<evidence type="ECO:0000259" key="13">
    <source>
        <dbReference type="PROSITE" id="PS51098"/>
    </source>
</evidence>
<feature type="transmembrane region" description="Helical" evidence="12">
    <location>
        <begin position="12"/>
        <end position="37"/>
    </location>
</feature>
<dbReference type="PROSITE" id="PS51103">
    <property type="entry name" value="PTS_EIIC_TYPE_1"/>
    <property type="match status" value="1"/>
</dbReference>
<dbReference type="CDD" id="cd00212">
    <property type="entry name" value="PTS_IIB_glc"/>
    <property type="match status" value="1"/>
</dbReference>
<evidence type="ECO:0000256" key="9">
    <source>
        <dbReference type="ARBA" id="ARBA00022989"/>
    </source>
</evidence>
<dbReference type="Gene3D" id="3.30.1360.60">
    <property type="entry name" value="Glucose permease domain IIB"/>
    <property type="match status" value="1"/>
</dbReference>
<evidence type="ECO:0000259" key="14">
    <source>
        <dbReference type="PROSITE" id="PS51103"/>
    </source>
</evidence>
<feature type="transmembrane region" description="Helical" evidence="12">
    <location>
        <begin position="307"/>
        <end position="323"/>
    </location>
</feature>
<feature type="transmembrane region" description="Helical" evidence="12">
    <location>
        <begin position="329"/>
        <end position="350"/>
    </location>
</feature>
<dbReference type="Proteomes" id="UP000199481">
    <property type="component" value="Unassembled WGS sequence"/>
</dbReference>
<evidence type="ECO:0000256" key="1">
    <source>
        <dbReference type="ARBA" id="ARBA00004651"/>
    </source>
</evidence>
<evidence type="ECO:0000256" key="6">
    <source>
        <dbReference type="ARBA" id="ARBA00022683"/>
    </source>
</evidence>
<feature type="transmembrane region" description="Helical" evidence="12">
    <location>
        <begin position="384"/>
        <end position="406"/>
    </location>
</feature>
<evidence type="ECO:0000256" key="4">
    <source>
        <dbReference type="ARBA" id="ARBA00022597"/>
    </source>
</evidence>
<evidence type="ECO:0000256" key="8">
    <source>
        <dbReference type="ARBA" id="ARBA00022777"/>
    </source>
</evidence>
<keyword evidence="2" id="KW-0813">Transport</keyword>
<dbReference type="Pfam" id="PF02378">
    <property type="entry name" value="PTS_EIIC"/>
    <property type="match status" value="1"/>
</dbReference>
<dbReference type="InterPro" id="IPR013013">
    <property type="entry name" value="PTS_EIIC_1"/>
</dbReference>
<keyword evidence="16" id="KW-1185">Reference proteome</keyword>
<protein>
    <submittedName>
        <fullName evidence="15">PTS system maltose-specific IIB component, Glc family /PTS system maltose-specific IIC component, Glc family</fullName>
    </submittedName>
</protein>
<dbReference type="Pfam" id="PF00367">
    <property type="entry name" value="PTS_EIIB"/>
    <property type="match status" value="1"/>
</dbReference>
<feature type="transmembrane region" description="Helical" evidence="12">
    <location>
        <begin position="125"/>
        <end position="152"/>
    </location>
</feature>
<feature type="domain" description="PTS EIIC type-1" evidence="14">
    <location>
        <begin position="1"/>
        <end position="418"/>
    </location>
</feature>
<dbReference type="GO" id="GO:0008982">
    <property type="term" value="F:protein-N(PI)-phosphohistidine-sugar phosphotransferase activity"/>
    <property type="evidence" value="ECO:0007669"/>
    <property type="project" value="InterPro"/>
</dbReference>
<dbReference type="GO" id="GO:0016301">
    <property type="term" value="F:kinase activity"/>
    <property type="evidence" value="ECO:0007669"/>
    <property type="project" value="UniProtKB-KW"/>
</dbReference>
<dbReference type="PANTHER" id="PTHR30009">
    <property type="entry name" value="CYTOCHROME C-TYPE SYNTHESIS PROTEIN AND PTS TRANSMEMBRANE COMPONENT"/>
    <property type="match status" value="1"/>
</dbReference>
<sequence length="541" mass="58535">MMQKLQRFGGAMFTPVLLFAFSGIILAIAIMLQNTLIMGDIATAGTMWANFWSIVESGGWTVFNQMELLFVIGLPLGLAKKANGRAVLEAVVVYMTFNNFVGKILDLMGPTFGVDFTQEAGGDSGIKMIAGIKTLDTNLIGAILVAAIVVWLHNRFFETKLPDFLGIFQGSSLVVMIGFFLMLPLAFLTAWGWPIIQGLISSMQGFLASSGTLGVWLYVFLERLLIPTGMHHFIYQPFIYGPAVVEGGITAYWLNNLSDFASSTVPLKELFPAGGFGLHNVSKIFAPLGIAAAFYATADPAKKKKTLALLIPTALTAVLAGITEPFEFTFLFIAPQLFLVHAALAATLGATVYAFGVVGDVGSGLITMLTQFIIPMSINHLGTVLTLVGTGLAFSVIYFFVFRFAILKFDIKTPGRELEEEVKMYSKKDYRERQANGKTVPANGGAYASSAAHYLEGLGGTANIADVNNCATRLRVSVKDETLVKEDSFFKAAGAHGVVRKGKAFQVIVGLDVPQVRDAFEDEMKRNEVLADTDSQTEPMV</sequence>
<dbReference type="OrthoDB" id="9764327at2"/>
<dbReference type="GO" id="GO:0009401">
    <property type="term" value="P:phosphoenolpyruvate-dependent sugar phosphotransferase system"/>
    <property type="evidence" value="ECO:0007669"/>
    <property type="project" value="UniProtKB-KW"/>
</dbReference>
<evidence type="ECO:0000313" key="16">
    <source>
        <dbReference type="Proteomes" id="UP000199481"/>
    </source>
</evidence>
<keyword evidence="3" id="KW-1003">Cell membrane</keyword>
<evidence type="ECO:0000256" key="11">
    <source>
        <dbReference type="PROSITE-ProRule" id="PRU00421"/>
    </source>
</evidence>
<feature type="transmembrane region" description="Helical" evidence="12">
    <location>
        <begin position="233"/>
        <end position="254"/>
    </location>
</feature>
<dbReference type="PROSITE" id="PS01035">
    <property type="entry name" value="PTS_EIIB_TYPE_1_CYS"/>
    <property type="match status" value="1"/>
</dbReference>
<name>A0A1H0ZBN1_9LACT</name>
<reference evidence="16" key="1">
    <citation type="submission" date="2016-10" db="EMBL/GenBank/DDBJ databases">
        <authorList>
            <person name="Varghese N."/>
            <person name="Submissions S."/>
        </authorList>
    </citation>
    <scope>NUCLEOTIDE SEQUENCE [LARGE SCALE GENOMIC DNA]</scope>
    <source>
        <strain evidence="16">MPL-11</strain>
    </source>
</reference>
<keyword evidence="4" id="KW-0762">Sugar transport</keyword>
<evidence type="ECO:0000256" key="12">
    <source>
        <dbReference type="SAM" id="Phobius"/>
    </source>
</evidence>
<keyword evidence="8" id="KW-0418">Kinase</keyword>
<evidence type="ECO:0000256" key="10">
    <source>
        <dbReference type="ARBA" id="ARBA00023136"/>
    </source>
</evidence>
<comment type="subcellular location">
    <subcellularLocation>
        <location evidence="1">Cell membrane</location>
        <topology evidence="1">Multi-pass membrane protein</topology>
    </subcellularLocation>
</comment>